<keyword evidence="5" id="KW-0809">Transit peptide</keyword>
<keyword evidence="4 8" id="KW-0831">Ubiquinone biosynthesis</keyword>
<dbReference type="GO" id="GO:0008289">
    <property type="term" value="F:lipid binding"/>
    <property type="evidence" value="ECO:0007669"/>
    <property type="project" value="UniProtKB-UniRule"/>
</dbReference>
<dbReference type="InterPro" id="IPR012762">
    <property type="entry name" value="Ubiq_biosynth_COQ9"/>
</dbReference>
<evidence type="ECO:0000256" key="5">
    <source>
        <dbReference type="ARBA" id="ARBA00022946"/>
    </source>
</evidence>
<dbReference type="PANTHER" id="PTHR21427">
    <property type="entry name" value="UBIQUINONE BIOSYNTHESIS PROTEIN COQ9, MITOCHONDRIAL"/>
    <property type="match status" value="1"/>
</dbReference>
<evidence type="ECO:0000256" key="1">
    <source>
        <dbReference type="ARBA" id="ARBA00004173"/>
    </source>
</evidence>
<evidence type="ECO:0000256" key="7">
    <source>
        <dbReference type="ARBA" id="ARBA00023128"/>
    </source>
</evidence>
<evidence type="ECO:0000256" key="4">
    <source>
        <dbReference type="ARBA" id="ARBA00022688"/>
    </source>
</evidence>
<reference evidence="10" key="2">
    <citation type="journal article" date="2023" name="IMA Fungus">
        <title>Comparative genomic study of the Penicillium genus elucidates a diverse pangenome and 15 lateral gene transfer events.</title>
        <authorList>
            <person name="Petersen C."/>
            <person name="Sorensen T."/>
            <person name="Nielsen M.R."/>
            <person name="Sondergaard T.E."/>
            <person name="Sorensen J.L."/>
            <person name="Fitzpatrick D.A."/>
            <person name="Frisvad J.C."/>
            <person name="Nielsen K.L."/>
        </authorList>
    </citation>
    <scope>NUCLEOTIDE SEQUENCE</scope>
    <source>
        <strain evidence="10">IBT 34128</strain>
    </source>
</reference>
<dbReference type="GO" id="GO:0006744">
    <property type="term" value="P:ubiquinone biosynthetic process"/>
    <property type="evidence" value="ECO:0007669"/>
    <property type="project" value="UniProtKB-UniRule"/>
</dbReference>
<keyword evidence="7 8" id="KW-0496">Mitochondrion</keyword>
<evidence type="ECO:0000256" key="3">
    <source>
        <dbReference type="ARBA" id="ARBA00010766"/>
    </source>
</evidence>
<sequence>MAHLAHLRPLSRRAIAHLGSSANIIHRNAFLAGPSALLSSASSAPTSPSSPLPAIRATTTKTPSNNFRAYHSTLHPHPQPTHEYTNSQTAILSAALAHIPTHGFSAAALTLGARDAGFLDVSVQLLPRAEFDLVLFWLASRRGLLRAKVEEGGLFARIAAERGPEGKGLGLSVEEKVKVLVLERLGLNVDVKDQWQDALAQMSLLGNIPLSLAELHALADDILSLAGDASVDTAWYSRRLAVAAIYASAEVVMTRDHTPDLAETAAFVERRFEDRDALTQKLTGLGQFVGFWGNTAVGLGRSWGLKI</sequence>
<dbReference type="RefSeq" id="XP_056508974.1">
    <property type="nucleotide sequence ID" value="XM_056658681.1"/>
</dbReference>
<dbReference type="PANTHER" id="PTHR21427:SF19">
    <property type="entry name" value="UBIQUINONE BIOSYNTHESIS PROTEIN COQ9, MITOCHONDRIAL"/>
    <property type="match status" value="1"/>
</dbReference>
<organism evidence="10 11">
    <name type="scientific">Penicillium alfredii</name>
    <dbReference type="NCBI Taxonomy" id="1506179"/>
    <lineage>
        <taxon>Eukaryota</taxon>
        <taxon>Fungi</taxon>
        <taxon>Dikarya</taxon>
        <taxon>Ascomycota</taxon>
        <taxon>Pezizomycotina</taxon>
        <taxon>Eurotiomycetes</taxon>
        <taxon>Eurotiomycetidae</taxon>
        <taxon>Eurotiales</taxon>
        <taxon>Aspergillaceae</taxon>
        <taxon>Penicillium</taxon>
    </lineage>
</organism>
<dbReference type="FunFam" id="1.10.357.10:FF:000004">
    <property type="entry name" value="Ubiquinone biosynthesis protein COQ9, mitochondrial"/>
    <property type="match status" value="1"/>
</dbReference>
<evidence type="ECO:0000313" key="10">
    <source>
        <dbReference type="EMBL" id="KAJ5086849.1"/>
    </source>
</evidence>
<dbReference type="AlphaFoldDB" id="A0A9W9JYQ9"/>
<dbReference type="EMBL" id="JAPMSZ010000010">
    <property type="protein sequence ID" value="KAJ5086849.1"/>
    <property type="molecule type" value="Genomic_DNA"/>
</dbReference>
<evidence type="ECO:0000259" key="9">
    <source>
        <dbReference type="Pfam" id="PF08511"/>
    </source>
</evidence>
<dbReference type="Pfam" id="PF08511">
    <property type="entry name" value="COQ9"/>
    <property type="match status" value="1"/>
</dbReference>
<keyword evidence="11" id="KW-1185">Reference proteome</keyword>
<comment type="caution">
    <text evidence="10">The sequence shown here is derived from an EMBL/GenBank/DDBJ whole genome shotgun (WGS) entry which is preliminary data.</text>
</comment>
<comment type="pathway">
    <text evidence="2 8">Cofactor biosynthesis; ubiquinone biosynthesis.</text>
</comment>
<evidence type="ECO:0000256" key="6">
    <source>
        <dbReference type="ARBA" id="ARBA00023121"/>
    </source>
</evidence>
<dbReference type="InterPro" id="IPR013718">
    <property type="entry name" value="COQ9_C"/>
</dbReference>
<dbReference type="GeneID" id="81397850"/>
<feature type="domain" description="COQ9 C-terminal" evidence="9">
    <location>
        <begin position="209"/>
        <end position="277"/>
    </location>
</feature>
<dbReference type="Gene3D" id="1.10.357.10">
    <property type="entry name" value="Tetracycline Repressor, domain 2"/>
    <property type="match status" value="1"/>
</dbReference>
<dbReference type="OrthoDB" id="619536at2759"/>
<comment type="subcellular location">
    <subcellularLocation>
        <location evidence="1 8">Mitochondrion</location>
    </subcellularLocation>
</comment>
<dbReference type="NCBIfam" id="TIGR02396">
    <property type="entry name" value="diverge_rpsU"/>
    <property type="match status" value="1"/>
</dbReference>
<comment type="function">
    <text evidence="8">Membrane-associated protein that warps the membrane surface to access and bind aromatic isoprenes with high specificity, including ubiquinone (CoQ) isoprene intermediates and presents them directly to Coq7, therefore facilitating the Coq7-mediated hydroxylase step. Participates in the biosynthesis of coenzyme Q, also named ubiquinone, an essential lipid-soluble electron transporter for aerobic cellular respiration.</text>
</comment>
<accession>A0A9W9JYQ9</accession>
<dbReference type="GO" id="GO:0005743">
    <property type="term" value="C:mitochondrial inner membrane"/>
    <property type="evidence" value="ECO:0007669"/>
    <property type="project" value="TreeGrafter"/>
</dbReference>
<comment type="similarity">
    <text evidence="3 8">Belongs to the COQ9 family.</text>
</comment>
<reference evidence="10" key="1">
    <citation type="submission" date="2022-11" db="EMBL/GenBank/DDBJ databases">
        <authorList>
            <person name="Petersen C."/>
        </authorList>
    </citation>
    <scope>NUCLEOTIDE SEQUENCE</scope>
    <source>
        <strain evidence="10">IBT 34128</strain>
    </source>
</reference>
<evidence type="ECO:0000256" key="8">
    <source>
        <dbReference type="RuleBase" id="RU366063"/>
    </source>
</evidence>
<keyword evidence="6 8" id="KW-0446">Lipid-binding</keyword>
<evidence type="ECO:0000256" key="2">
    <source>
        <dbReference type="ARBA" id="ARBA00004749"/>
    </source>
</evidence>
<evidence type="ECO:0000313" key="11">
    <source>
        <dbReference type="Proteomes" id="UP001141434"/>
    </source>
</evidence>
<proteinExistence type="inferred from homology"/>
<gene>
    <name evidence="10" type="ORF">NUU61_008156</name>
</gene>
<name>A0A9W9JYQ9_9EURO</name>
<dbReference type="Proteomes" id="UP001141434">
    <property type="component" value="Unassembled WGS sequence"/>
</dbReference>
<protein>
    <recommendedName>
        <fullName evidence="8">Ubiquinone biosynthesis protein</fullName>
    </recommendedName>
</protein>